<dbReference type="Proteomes" id="UP001172681">
    <property type="component" value="Unassembled WGS sequence"/>
</dbReference>
<comment type="caution">
    <text evidence="2">The sequence shown here is derived from an EMBL/GenBank/DDBJ whole genome shotgun (WGS) entry which is preliminary data.</text>
</comment>
<sequence length="160" mass="17195">MASILIFAALLVSPFTAAFSGNFEVTNVVVSSPSQANPNSTEGSFVQFDFLDQDTPEVGTTHCCVEWAAGSQPPTTYSNACHNSTFDVQVQSWQGVDNVSLELSHQYIDDSIGQYPYNILTKFSDFVLAYPSIQPYSCDISKAECESSGVLVAVVTTAVA</sequence>
<organism evidence="2 3">
    <name type="scientific">Knufia peltigerae</name>
    <dbReference type="NCBI Taxonomy" id="1002370"/>
    <lineage>
        <taxon>Eukaryota</taxon>
        <taxon>Fungi</taxon>
        <taxon>Dikarya</taxon>
        <taxon>Ascomycota</taxon>
        <taxon>Pezizomycotina</taxon>
        <taxon>Eurotiomycetes</taxon>
        <taxon>Chaetothyriomycetidae</taxon>
        <taxon>Chaetothyriales</taxon>
        <taxon>Trichomeriaceae</taxon>
        <taxon>Knufia</taxon>
    </lineage>
</organism>
<feature type="signal peptide" evidence="1">
    <location>
        <begin position="1"/>
        <end position="18"/>
    </location>
</feature>
<gene>
    <name evidence="2" type="ORF">H2204_005421</name>
</gene>
<keyword evidence="3" id="KW-1185">Reference proteome</keyword>
<name>A0AA38Y5Q2_9EURO</name>
<accession>A0AA38Y5Q2</accession>
<proteinExistence type="predicted"/>
<evidence type="ECO:0000256" key="1">
    <source>
        <dbReference type="SAM" id="SignalP"/>
    </source>
</evidence>
<protein>
    <submittedName>
        <fullName evidence="2">Uncharacterized protein</fullName>
    </submittedName>
</protein>
<dbReference type="AlphaFoldDB" id="A0AA38Y5Q2"/>
<reference evidence="2" key="1">
    <citation type="submission" date="2022-10" db="EMBL/GenBank/DDBJ databases">
        <title>Culturing micro-colonial fungi from biological soil crusts in the Mojave desert and describing Neophaeococcomyces mojavensis, and introducing the new genera and species Taxawa tesnikishii.</title>
        <authorList>
            <person name="Kurbessoian T."/>
            <person name="Stajich J.E."/>
        </authorList>
    </citation>
    <scope>NUCLEOTIDE SEQUENCE</scope>
    <source>
        <strain evidence="2">TK_35</strain>
    </source>
</reference>
<keyword evidence="1" id="KW-0732">Signal</keyword>
<evidence type="ECO:0000313" key="2">
    <source>
        <dbReference type="EMBL" id="KAJ9636149.1"/>
    </source>
</evidence>
<feature type="chain" id="PRO_5041351986" evidence="1">
    <location>
        <begin position="19"/>
        <end position="160"/>
    </location>
</feature>
<evidence type="ECO:0000313" key="3">
    <source>
        <dbReference type="Proteomes" id="UP001172681"/>
    </source>
</evidence>
<dbReference type="EMBL" id="JAPDRN010000030">
    <property type="protein sequence ID" value="KAJ9636149.1"/>
    <property type="molecule type" value="Genomic_DNA"/>
</dbReference>